<comment type="subcellular location">
    <subcellularLocation>
        <location evidence="1">Nucleus</location>
    </subcellularLocation>
</comment>
<comment type="caution">
    <text evidence="8">The sequence shown here is derived from an EMBL/GenBank/DDBJ whole genome shotgun (WGS) entry which is preliminary data.</text>
</comment>
<dbReference type="RefSeq" id="XP_044562142.1">
    <property type="nucleotide sequence ID" value="XM_044706724.1"/>
</dbReference>
<dbReference type="EMBL" id="VFQX01000034">
    <property type="protein sequence ID" value="KAF0977429.1"/>
    <property type="molecule type" value="Genomic_DNA"/>
</dbReference>
<keyword evidence="3" id="KW-0805">Transcription regulation</keyword>
<dbReference type="PANTHER" id="PTHR13218">
    <property type="entry name" value="TRANSCRIPTION INITIATION FACTOR TFIID SUBUNIT 11-RELATED"/>
    <property type="match status" value="1"/>
</dbReference>
<proteinExistence type="inferred from homology"/>
<dbReference type="GO" id="GO:0046982">
    <property type="term" value="F:protein heterodimerization activity"/>
    <property type="evidence" value="ECO:0007669"/>
    <property type="project" value="InterPro"/>
</dbReference>
<dbReference type="InterPro" id="IPR045127">
    <property type="entry name" value="TAF11-like"/>
</dbReference>
<keyword evidence="5" id="KW-0539">Nucleus</keyword>
<dbReference type="CDD" id="cd08048">
    <property type="entry name" value="HFD_TAF11"/>
    <property type="match status" value="1"/>
</dbReference>
<dbReference type="AlphaFoldDB" id="A0A6A5BWY1"/>
<reference evidence="8 9" key="1">
    <citation type="journal article" date="2019" name="Sci. Rep.">
        <title>Nanopore sequencing improves the draft genome of the human pathogenic amoeba Naegleria fowleri.</title>
        <authorList>
            <person name="Liechti N."/>
            <person name="Schurch N."/>
            <person name="Bruggmann R."/>
            <person name="Wittwer M."/>
        </authorList>
    </citation>
    <scope>NUCLEOTIDE SEQUENCE [LARGE SCALE GENOMIC DNA]</scope>
    <source>
        <strain evidence="8 9">ATCC 30894</strain>
    </source>
</reference>
<dbReference type="InterPro" id="IPR006809">
    <property type="entry name" value="TAFII28_dom"/>
</dbReference>
<keyword evidence="9" id="KW-1185">Reference proteome</keyword>
<comment type="similarity">
    <text evidence="2">Belongs to the TAF11 family.</text>
</comment>
<accession>A0A6A5BWY1</accession>
<dbReference type="VEuPathDB" id="AmoebaDB:NF0062850"/>
<dbReference type="OMA" id="ERYECFI"/>
<feature type="domain" description="TAFII28-like protein" evidence="7">
    <location>
        <begin position="123"/>
        <end position="207"/>
    </location>
</feature>
<evidence type="ECO:0000256" key="1">
    <source>
        <dbReference type="ARBA" id="ARBA00004123"/>
    </source>
</evidence>
<feature type="region of interest" description="Disordered" evidence="6">
    <location>
        <begin position="1"/>
        <end position="79"/>
    </location>
</feature>
<evidence type="ECO:0000256" key="4">
    <source>
        <dbReference type="ARBA" id="ARBA00023163"/>
    </source>
</evidence>
<dbReference type="InterPro" id="IPR009072">
    <property type="entry name" value="Histone-fold"/>
</dbReference>
<organism evidence="8 9">
    <name type="scientific">Naegleria fowleri</name>
    <name type="common">Brain eating amoeba</name>
    <dbReference type="NCBI Taxonomy" id="5763"/>
    <lineage>
        <taxon>Eukaryota</taxon>
        <taxon>Discoba</taxon>
        <taxon>Heterolobosea</taxon>
        <taxon>Tetramitia</taxon>
        <taxon>Eutetramitia</taxon>
        <taxon>Vahlkampfiidae</taxon>
        <taxon>Naegleria</taxon>
    </lineage>
</organism>
<dbReference type="OrthoDB" id="28335at2759"/>
<keyword evidence="4" id="KW-0804">Transcription</keyword>
<protein>
    <recommendedName>
        <fullName evidence="7">TAFII28-like protein domain-containing protein</fullName>
    </recommendedName>
</protein>
<dbReference type="GO" id="GO:0016251">
    <property type="term" value="F:RNA polymerase II general transcription initiation factor activity"/>
    <property type="evidence" value="ECO:0007669"/>
    <property type="project" value="TreeGrafter"/>
</dbReference>
<evidence type="ECO:0000313" key="8">
    <source>
        <dbReference type="EMBL" id="KAF0977429.1"/>
    </source>
</evidence>
<dbReference type="Gene3D" id="1.10.20.10">
    <property type="entry name" value="Histone, subunit A"/>
    <property type="match status" value="1"/>
</dbReference>
<gene>
    <name evidence="8" type="ORF">FDP41_003421</name>
</gene>
<dbReference type="SUPFAM" id="SSF47113">
    <property type="entry name" value="Histone-fold"/>
    <property type="match status" value="1"/>
</dbReference>
<evidence type="ECO:0000313" key="9">
    <source>
        <dbReference type="Proteomes" id="UP000444721"/>
    </source>
</evidence>
<dbReference type="VEuPathDB" id="AmoebaDB:FDP41_003421"/>
<feature type="compositionally biased region" description="Polar residues" evidence="6">
    <location>
        <begin position="1"/>
        <end position="16"/>
    </location>
</feature>
<dbReference type="Pfam" id="PF04719">
    <property type="entry name" value="TAFII28"/>
    <property type="match status" value="1"/>
</dbReference>
<evidence type="ECO:0000259" key="7">
    <source>
        <dbReference type="Pfam" id="PF04719"/>
    </source>
</evidence>
<evidence type="ECO:0000256" key="2">
    <source>
        <dbReference type="ARBA" id="ARBA00009788"/>
    </source>
</evidence>
<dbReference type="GeneID" id="68110639"/>
<sequence>MSSFSLPSTFSAQDLGTTALRYNRSDDEDNFRSNNNEINRQKYEDDDESRSESGGSEISEDEYGGDMMRRNDMYLGPEDDDEEIANLGVSASMASSIKKRKRRLRKLKEKRESEKKERLIAQLSSADHPQYERYECFIRSTFKPVVKRLISGSSNVTANKHAEIIIAGVAKVFVGEMVELAKAIQKEWGDNLNTPIEPKHLREAYRRYRESQNRKKKYAFR</sequence>
<dbReference type="Proteomes" id="UP000444721">
    <property type="component" value="Unassembled WGS sequence"/>
</dbReference>
<evidence type="ECO:0000256" key="5">
    <source>
        <dbReference type="ARBA" id="ARBA00023242"/>
    </source>
</evidence>
<evidence type="ECO:0000256" key="3">
    <source>
        <dbReference type="ARBA" id="ARBA00023015"/>
    </source>
</evidence>
<evidence type="ECO:0000256" key="6">
    <source>
        <dbReference type="SAM" id="MobiDB-lite"/>
    </source>
</evidence>
<dbReference type="PANTHER" id="PTHR13218:SF8">
    <property type="entry name" value="TRANSCRIPTION INITIATION FACTOR TFIID SUBUNIT 11"/>
    <property type="match status" value="1"/>
</dbReference>
<dbReference type="VEuPathDB" id="AmoebaDB:NfTy_071470"/>
<name>A0A6A5BWY1_NAEFO</name>
<dbReference type="GO" id="GO:0005669">
    <property type="term" value="C:transcription factor TFIID complex"/>
    <property type="evidence" value="ECO:0007669"/>
    <property type="project" value="InterPro"/>
</dbReference>
<dbReference type="GO" id="GO:0051123">
    <property type="term" value="P:RNA polymerase II preinitiation complex assembly"/>
    <property type="evidence" value="ECO:0007669"/>
    <property type="project" value="InterPro"/>
</dbReference>